<dbReference type="Proteomes" id="UP000037035">
    <property type="component" value="Unassembled WGS sequence"/>
</dbReference>
<evidence type="ECO:0000313" key="2">
    <source>
        <dbReference type="Proteomes" id="UP000037035"/>
    </source>
</evidence>
<proteinExistence type="predicted"/>
<reference evidence="1 2" key="1">
    <citation type="submission" date="2015-08" db="EMBL/GenBank/DDBJ databases">
        <title>Next Generation Sequencing and Analysis of the Genome of Puccinia sorghi L Schw, the Causal Agent of Maize Common Rust.</title>
        <authorList>
            <person name="Rochi L."/>
            <person name="Burguener G."/>
            <person name="Darino M."/>
            <person name="Turjanski A."/>
            <person name="Kreff E."/>
            <person name="Dieguez M.J."/>
            <person name="Sacco F."/>
        </authorList>
    </citation>
    <scope>NUCLEOTIDE SEQUENCE [LARGE SCALE GENOMIC DNA]</scope>
    <source>
        <strain evidence="1 2">RO10H11247</strain>
    </source>
</reference>
<keyword evidence="2" id="KW-1185">Reference proteome</keyword>
<comment type="caution">
    <text evidence="1">The sequence shown here is derived from an EMBL/GenBank/DDBJ whole genome shotgun (WGS) entry which is preliminary data.</text>
</comment>
<dbReference type="AlphaFoldDB" id="A0A0L6VC87"/>
<organism evidence="1 2">
    <name type="scientific">Puccinia sorghi</name>
    <dbReference type="NCBI Taxonomy" id="27349"/>
    <lineage>
        <taxon>Eukaryota</taxon>
        <taxon>Fungi</taxon>
        <taxon>Dikarya</taxon>
        <taxon>Basidiomycota</taxon>
        <taxon>Pucciniomycotina</taxon>
        <taxon>Pucciniomycetes</taxon>
        <taxon>Pucciniales</taxon>
        <taxon>Pucciniaceae</taxon>
        <taxon>Puccinia</taxon>
    </lineage>
</organism>
<evidence type="ECO:0000313" key="1">
    <source>
        <dbReference type="EMBL" id="KNZ58371.1"/>
    </source>
</evidence>
<accession>A0A0L6VC87</accession>
<gene>
    <name evidence="1" type="ORF">VP01_1943g5</name>
</gene>
<sequence>MAALMGSLSIPMSFNLPMITCICLNELKGEERVLYLDKITQKIKSNKILSKFTCV</sequence>
<dbReference type="EMBL" id="LAVV01006774">
    <property type="protein sequence ID" value="KNZ58371.1"/>
    <property type="molecule type" value="Genomic_DNA"/>
</dbReference>
<name>A0A0L6VC87_9BASI</name>
<protein>
    <submittedName>
        <fullName evidence="1">Putative signal peptide protein</fullName>
    </submittedName>
</protein>
<dbReference type="VEuPathDB" id="FungiDB:VP01_1943g5"/>